<dbReference type="PROSITE" id="PS50011">
    <property type="entry name" value="PROTEIN_KINASE_DOM"/>
    <property type="match status" value="1"/>
</dbReference>
<dbReference type="Gene3D" id="1.10.510.10">
    <property type="entry name" value="Transferase(Phosphotransferase) domain 1"/>
    <property type="match status" value="1"/>
</dbReference>
<dbReference type="InterPro" id="IPR045269">
    <property type="entry name" value="Atg1-like"/>
</dbReference>
<dbReference type="OrthoDB" id="3942097at2759"/>
<feature type="compositionally biased region" description="Pro residues" evidence="3">
    <location>
        <begin position="64"/>
        <end position="74"/>
    </location>
</feature>
<keyword evidence="5" id="KW-0808">Transferase</keyword>
<dbReference type="Proteomes" id="UP000799291">
    <property type="component" value="Unassembled WGS sequence"/>
</dbReference>
<dbReference type="GO" id="GO:0005524">
    <property type="term" value="F:ATP binding"/>
    <property type="evidence" value="ECO:0007669"/>
    <property type="project" value="InterPro"/>
</dbReference>
<accession>A0A6G1IQX3</accession>
<evidence type="ECO:0000256" key="1">
    <source>
        <dbReference type="ARBA" id="ARBA00004623"/>
    </source>
</evidence>
<evidence type="ECO:0000256" key="2">
    <source>
        <dbReference type="ARBA" id="ARBA00030237"/>
    </source>
</evidence>
<dbReference type="InterPro" id="IPR000719">
    <property type="entry name" value="Prot_kinase_dom"/>
</dbReference>
<dbReference type="InterPro" id="IPR011009">
    <property type="entry name" value="Kinase-like_dom_sf"/>
</dbReference>
<reference evidence="5" key="1">
    <citation type="journal article" date="2020" name="Stud. Mycol.">
        <title>101 Dothideomycetes genomes: a test case for predicting lifestyles and emergence of pathogens.</title>
        <authorList>
            <person name="Haridas S."/>
            <person name="Albert R."/>
            <person name="Binder M."/>
            <person name="Bloem J."/>
            <person name="Labutti K."/>
            <person name="Salamov A."/>
            <person name="Andreopoulos B."/>
            <person name="Baker S."/>
            <person name="Barry K."/>
            <person name="Bills G."/>
            <person name="Bluhm B."/>
            <person name="Cannon C."/>
            <person name="Castanera R."/>
            <person name="Culley D."/>
            <person name="Daum C."/>
            <person name="Ezra D."/>
            <person name="Gonzalez J."/>
            <person name="Henrissat B."/>
            <person name="Kuo A."/>
            <person name="Liang C."/>
            <person name="Lipzen A."/>
            <person name="Lutzoni F."/>
            <person name="Magnuson J."/>
            <person name="Mondo S."/>
            <person name="Nolan M."/>
            <person name="Ohm R."/>
            <person name="Pangilinan J."/>
            <person name="Park H.-J."/>
            <person name="Ramirez L."/>
            <person name="Alfaro M."/>
            <person name="Sun H."/>
            <person name="Tritt A."/>
            <person name="Yoshinaga Y."/>
            <person name="Zwiers L.-H."/>
            <person name="Turgeon B."/>
            <person name="Goodwin S."/>
            <person name="Spatafora J."/>
            <person name="Crous P."/>
            <person name="Grigoriev I."/>
        </authorList>
    </citation>
    <scope>NUCLEOTIDE SEQUENCE</scope>
    <source>
        <strain evidence="5">CBS 122367</strain>
    </source>
</reference>
<dbReference type="SUPFAM" id="SSF56112">
    <property type="entry name" value="Protein kinase-like (PK-like)"/>
    <property type="match status" value="1"/>
</dbReference>
<feature type="region of interest" description="Disordered" evidence="3">
    <location>
        <begin position="45"/>
        <end position="92"/>
    </location>
</feature>
<dbReference type="Pfam" id="PF00069">
    <property type="entry name" value="Pkinase"/>
    <property type="match status" value="1"/>
</dbReference>
<sequence length="358" mass="40166">MPADTDADATAPRPDRVAGSALEHAFDRLPRPQKVLGAERPVIPTKASLLQVHKAASSSLRAMRPPPPPPPPPAALQGGRATTLRSPPPRLDAQDHEMEASRQMGPMVTLGQFTQDGVEWAVRAQRGRLGLIMVKKTNKTAGLKEKNLLDGVRHKNITRVIHTFWEEDGLCLALEYCRFTLAEILHVHLRLEEHHIKHIARSVFDALAFLAPRGIAHRAVQTKSIRFTSPDLRIVLSDFQQATFNETYSNSDLVALGFVLLECMEGHLLPDEKRNLQFVRDQRALNKVFGLSKAEQWSGSKNLMDFLDDLFNDNRAVLVKVSKPHRFVSTGRDDWECMRPYIELVTLECFTLWTPAGS</sequence>
<feature type="domain" description="Protein kinase" evidence="4">
    <location>
        <begin position="93"/>
        <end position="358"/>
    </location>
</feature>
<dbReference type="GO" id="GO:0034045">
    <property type="term" value="C:phagophore assembly site membrane"/>
    <property type="evidence" value="ECO:0007669"/>
    <property type="project" value="UniProtKB-SubCell"/>
</dbReference>
<proteinExistence type="predicted"/>
<comment type="subcellular location">
    <subcellularLocation>
        <location evidence="1">Preautophagosomal structure membrane</location>
        <topology evidence="1">Peripheral membrane protein</topology>
    </subcellularLocation>
</comment>
<name>A0A6G1IQX3_9PLEO</name>
<dbReference type="GO" id="GO:0004674">
    <property type="term" value="F:protein serine/threonine kinase activity"/>
    <property type="evidence" value="ECO:0007669"/>
    <property type="project" value="InterPro"/>
</dbReference>
<evidence type="ECO:0000313" key="5">
    <source>
        <dbReference type="EMBL" id="KAF2680646.1"/>
    </source>
</evidence>
<evidence type="ECO:0000259" key="4">
    <source>
        <dbReference type="PROSITE" id="PS50011"/>
    </source>
</evidence>
<keyword evidence="6" id="KW-1185">Reference proteome</keyword>
<dbReference type="GO" id="GO:0010506">
    <property type="term" value="P:regulation of autophagy"/>
    <property type="evidence" value="ECO:0007669"/>
    <property type="project" value="InterPro"/>
</dbReference>
<dbReference type="AlphaFoldDB" id="A0A6G1IQX3"/>
<dbReference type="SMART" id="SM00220">
    <property type="entry name" value="S_TKc"/>
    <property type="match status" value="1"/>
</dbReference>
<dbReference type="PANTHER" id="PTHR24348">
    <property type="entry name" value="SERINE/THREONINE-PROTEIN KINASE UNC-51-RELATED"/>
    <property type="match status" value="1"/>
</dbReference>
<organism evidence="5 6">
    <name type="scientific">Lentithecium fluviatile CBS 122367</name>
    <dbReference type="NCBI Taxonomy" id="1168545"/>
    <lineage>
        <taxon>Eukaryota</taxon>
        <taxon>Fungi</taxon>
        <taxon>Dikarya</taxon>
        <taxon>Ascomycota</taxon>
        <taxon>Pezizomycotina</taxon>
        <taxon>Dothideomycetes</taxon>
        <taxon>Pleosporomycetidae</taxon>
        <taxon>Pleosporales</taxon>
        <taxon>Massarineae</taxon>
        <taxon>Lentitheciaceae</taxon>
        <taxon>Lentithecium</taxon>
    </lineage>
</organism>
<keyword evidence="5" id="KW-0418">Kinase</keyword>
<feature type="compositionally biased region" description="Low complexity" evidence="3">
    <location>
        <begin position="1"/>
        <end position="12"/>
    </location>
</feature>
<gene>
    <name evidence="5" type="ORF">K458DRAFT_479775</name>
</gene>
<evidence type="ECO:0000313" key="6">
    <source>
        <dbReference type="Proteomes" id="UP000799291"/>
    </source>
</evidence>
<feature type="region of interest" description="Disordered" evidence="3">
    <location>
        <begin position="1"/>
        <end position="20"/>
    </location>
</feature>
<evidence type="ECO:0000256" key="3">
    <source>
        <dbReference type="SAM" id="MobiDB-lite"/>
    </source>
</evidence>
<protein>
    <recommendedName>
        <fullName evidence="2">Autophagy-related protein 1</fullName>
    </recommendedName>
</protein>
<dbReference type="EMBL" id="MU005595">
    <property type="protein sequence ID" value="KAF2680646.1"/>
    <property type="molecule type" value="Genomic_DNA"/>
</dbReference>